<evidence type="ECO:0000256" key="2">
    <source>
        <dbReference type="ARBA" id="ARBA00022448"/>
    </source>
</evidence>
<dbReference type="InterPro" id="IPR001320">
    <property type="entry name" value="Iontro_rcpt_C"/>
</dbReference>
<dbReference type="GO" id="GO:0005886">
    <property type="term" value="C:plasma membrane"/>
    <property type="evidence" value="ECO:0007669"/>
    <property type="project" value="UniProtKB-SubCell"/>
</dbReference>
<feature type="site" description="Crucial to convey clamshell closure to channel opening" evidence="13">
    <location>
        <position position="231"/>
    </location>
</feature>
<dbReference type="Gene3D" id="3.40.190.10">
    <property type="entry name" value="Periplasmic binding protein-like II"/>
    <property type="match status" value="2"/>
</dbReference>
<keyword evidence="7 14" id="KW-0472">Membrane</keyword>
<dbReference type="Proteomes" id="UP000014760">
    <property type="component" value="Unassembled WGS sequence"/>
</dbReference>
<evidence type="ECO:0000256" key="6">
    <source>
        <dbReference type="ARBA" id="ARBA00023065"/>
    </source>
</evidence>
<evidence type="ECO:0000256" key="14">
    <source>
        <dbReference type="SAM" id="Phobius"/>
    </source>
</evidence>
<dbReference type="Pfam" id="PF10613">
    <property type="entry name" value="Lig_chan-Glu_bd"/>
    <property type="match status" value="1"/>
</dbReference>
<dbReference type="GO" id="GO:0015276">
    <property type="term" value="F:ligand-gated monoatomic ion channel activity"/>
    <property type="evidence" value="ECO:0007669"/>
    <property type="project" value="InterPro"/>
</dbReference>
<dbReference type="SUPFAM" id="SSF81324">
    <property type="entry name" value="Voltage-gated potassium channels"/>
    <property type="match status" value="1"/>
</dbReference>
<protein>
    <recommendedName>
        <fullName evidence="20">Ionotropic glutamate receptor L-glutamate and glycine-binding domain-containing protein</fullName>
    </recommendedName>
</protein>
<dbReference type="SMART" id="SM00079">
    <property type="entry name" value="PBPe"/>
    <property type="match status" value="1"/>
</dbReference>
<dbReference type="Pfam" id="PF00060">
    <property type="entry name" value="Lig_chan"/>
    <property type="match status" value="1"/>
</dbReference>
<dbReference type="FunCoup" id="R7T903">
    <property type="interactions" value="62"/>
</dbReference>
<reference evidence="18" key="3">
    <citation type="submission" date="2015-06" db="UniProtKB">
        <authorList>
            <consortium name="EnsemblMetazoa"/>
        </authorList>
    </citation>
    <scope>IDENTIFICATION</scope>
</reference>
<dbReference type="FunFam" id="1.10.287.70:FF:000143">
    <property type="entry name" value="Probable glutamate receptor"/>
    <property type="match status" value="1"/>
</dbReference>
<name>R7T903_CAPTE</name>
<feature type="domain" description="Ionotropic glutamate receptor L-glutamate and glycine-binding" evidence="16">
    <location>
        <begin position="17"/>
        <end position="81"/>
    </location>
</feature>
<dbReference type="PRINTS" id="PR00177">
    <property type="entry name" value="NMDARECEPTOR"/>
</dbReference>
<evidence type="ECO:0000256" key="12">
    <source>
        <dbReference type="PIRSR" id="PIRSR601508-1"/>
    </source>
</evidence>
<evidence type="ECO:0000256" key="1">
    <source>
        <dbReference type="ARBA" id="ARBA00004651"/>
    </source>
</evidence>
<feature type="transmembrane region" description="Helical" evidence="14">
    <location>
        <begin position="203"/>
        <end position="224"/>
    </location>
</feature>
<dbReference type="EMBL" id="KB311016">
    <property type="protein sequence ID" value="ELT90213.1"/>
    <property type="molecule type" value="Genomic_DNA"/>
</dbReference>
<keyword evidence="19" id="KW-1185">Reference proteome</keyword>
<evidence type="ECO:0000256" key="5">
    <source>
        <dbReference type="ARBA" id="ARBA00022989"/>
    </source>
</evidence>
<feature type="binding site" evidence="12">
    <location>
        <position position="300"/>
    </location>
    <ligand>
        <name>L-glutamate</name>
        <dbReference type="ChEBI" id="CHEBI:29985"/>
    </ligand>
</feature>
<evidence type="ECO:0008006" key="20">
    <source>
        <dbReference type="Google" id="ProtNLM"/>
    </source>
</evidence>
<dbReference type="InterPro" id="IPR015683">
    <property type="entry name" value="Ionotropic_Glu_rcpt"/>
</dbReference>
<evidence type="ECO:0000256" key="11">
    <source>
        <dbReference type="ARBA" id="ARBA00023303"/>
    </source>
</evidence>
<keyword evidence="9" id="KW-0325">Glycoprotein</keyword>
<dbReference type="PANTHER" id="PTHR18966">
    <property type="entry name" value="IONOTROPIC GLUTAMATE RECEPTOR"/>
    <property type="match status" value="1"/>
</dbReference>
<feature type="domain" description="Ionotropic glutamate receptor C-terminal" evidence="15">
    <location>
        <begin position="7"/>
        <end position="359"/>
    </location>
</feature>
<dbReference type="SUPFAM" id="SSF53850">
    <property type="entry name" value="Periplasmic binding protein-like II"/>
    <property type="match status" value="1"/>
</dbReference>
<dbReference type="Gene3D" id="1.10.287.70">
    <property type="match status" value="1"/>
</dbReference>
<evidence type="ECO:0000256" key="8">
    <source>
        <dbReference type="ARBA" id="ARBA00023170"/>
    </source>
</evidence>
<dbReference type="HOGENOM" id="CLU_007257_0_1_1"/>
<evidence type="ECO:0000313" key="17">
    <source>
        <dbReference type="EMBL" id="ELT90213.1"/>
    </source>
</evidence>
<feature type="binding site" evidence="12">
    <location>
        <position position="90"/>
    </location>
    <ligand>
        <name>L-glutamate</name>
        <dbReference type="ChEBI" id="CHEBI:29985"/>
    </ligand>
</feature>
<evidence type="ECO:0000256" key="4">
    <source>
        <dbReference type="ARBA" id="ARBA00022692"/>
    </source>
</evidence>
<dbReference type="GO" id="GO:0038023">
    <property type="term" value="F:signaling receptor activity"/>
    <property type="evidence" value="ECO:0007669"/>
    <property type="project" value="InterPro"/>
</dbReference>
<sequence length="359" mass="39973">MINHCHQFCCCNYQEQPWTMLKTDHEDLIGNDKYYGFAVDLIDVISQVLGFTYEIIIVHDGKFGSKLTNGEWDGIVGEILSGNASMSVAPLSINADREAALDFTKPFKTRGITVLIKTPKSQSSFWQFMLPLSTTVWLLVFMSFIVLSISLFFLEKVSVARTNVMPKLDSVTESGWFMFASLVGGGAEAAPTTLPGRIMSSGWWFFSLILISTYTANLAAFLTVKKINPPISKVGELIDQSTMKYGTVSDSGVETFFKSSKVDPFWRMYEQMALFDDMMVSSTEEGLSRVLDGDYAFLWDNSVNSYLVTTQCEFTEIGPAFDAKGFGIGLPPGSLYLEQLSMAILKLADSGRITEMEYK</sequence>
<dbReference type="SMART" id="SM00918">
    <property type="entry name" value="Lig_chan-Glu_bd"/>
    <property type="match status" value="1"/>
</dbReference>
<keyword evidence="2" id="KW-0813">Transport</keyword>
<organism evidence="17">
    <name type="scientific">Capitella teleta</name>
    <name type="common">Polychaete worm</name>
    <dbReference type="NCBI Taxonomy" id="283909"/>
    <lineage>
        <taxon>Eukaryota</taxon>
        <taxon>Metazoa</taxon>
        <taxon>Spiralia</taxon>
        <taxon>Lophotrochozoa</taxon>
        <taxon>Annelida</taxon>
        <taxon>Polychaeta</taxon>
        <taxon>Sedentaria</taxon>
        <taxon>Scolecida</taxon>
        <taxon>Capitellidae</taxon>
        <taxon>Capitella</taxon>
    </lineage>
</organism>
<evidence type="ECO:0000256" key="9">
    <source>
        <dbReference type="ARBA" id="ARBA00023180"/>
    </source>
</evidence>
<keyword evidence="5 14" id="KW-1133">Transmembrane helix</keyword>
<keyword evidence="6" id="KW-0406">Ion transport</keyword>
<reference evidence="17 19" key="2">
    <citation type="journal article" date="2013" name="Nature">
        <title>Insights into bilaterian evolution from three spiralian genomes.</title>
        <authorList>
            <person name="Simakov O."/>
            <person name="Marletaz F."/>
            <person name="Cho S.J."/>
            <person name="Edsinger-Gonzales E."/>
            <person name="Havlak P."/>
            <person name="Hellsten U."/>
            <person name="Kuo D.H."/>
            <person name="Larsson T."/>
            <person name="Lv J."/>
            <person name="Arendt D."/>
            <person name="Savage R."/>
            <person name="Osoegawa K."/>
            <person name="de Jong P."/>
            <person name="Grimwood J."/>
            <person name="Chapman J.A."/>
            <person name="Shapiro H."/>
            <person name="Aerts A."/>
            <person name="Otillar R.P."/>
            <person name="Terry A.Y."/>
            <person name="Boore J.L."/>
            <person name="Grigoriev I.V."/>
            <person name="Lindberg D.R."/>
            <person name="Seaver E.C."/>
            <person name="Weisblat D.A."/>
            <person name="Putnam N.H."/>
            <person name="Rokhsar D.S."/>
        </authorList>
    </citation>
    <scope>NUCLEOTIDE SEQUENCE</scope>
    <source>
        <strain evidence="17 19">I ESC-2004</strain>
    </source>
</reference>
<evidence type="ECO:0000313" key="18">
    <source>
        <dbReference type="EnsemblMetazoa" id="CapteP92293"/>
    </source>
</evidence>
<dbReference type="EMBL" id="AMQN01014497">
    <property type="status" value="NOT_ANNOTATED_CDS"/>
    <property type="molecule type" value="Genomic_DNA"/>
</dbReference>
<keyword evidence="11" id="KW-0407">Ion channel</keyword>
<comment type="subcellular location">
    <subcellularLocation>
        <location evidence="1">Cell membrane</location>
        <topology evidence="1">Multi-pass membrane protein</topology>
    </subcellularLocation>
</comment>
<evidence type="ECO:0000256" key="7">
    <source>
        <dbReference type="ARBA" id="ARBA00023136"/>
    </source>
</evidence>
<dbReference type="InterPro" id="IPR001508">
    <property type="entry name" value="Iono_Glu_rcpt_met"/>
</dbReference>
<evidence type="ECO:0000256" key="10">
    <source>
        <dbReference type="ARBA" id="ARBA00023286"/>
    </source>
</evidence>
<accession>R7T903</accession>
<gene>
    <name evidence="17" type="ORF">CAPTEDRAFT_92293</name>
</gene>
<dbReference type="FunFam" id="3.40.190.10:FF:000178">
    <property type="entry name" value="Glutamate receptor subunit"/>
    <property type="match status" value="1"/>
</dbReference>
<evidence type="ECO:0000259" key="16">
    <source>
        <dbReference type="SMART" id="SM00918"/>
    </source>
</evidence>
<keyword evidence="10" id="KW-1071">Ligand-gated ion channel</keyword>
<keyword evidence="4 14" id="KW-0812">Transmembrane</keyword>
<feature type="binding site" evidence="12">
    <location>
        <position position="92"/>
    </location>
    <ligand>
        <name>L-glutamate</name>
        <dbReference type="ChEBI" id="CHEBI:29985"/>
    </ligand>
</feature>
<dbReference type="OrthoDB" id="5984008at2759"/>
<dbReference type="STRING" id="283909.R7T903"/>
<evidence type="ECO:0000256" key="13">
    <source>
        <dbReference type="PIRSR" id="PIRSR601508-2"/>
    </source>
</evidence>
<dbReference type="InterPro" id="IPR019594">
    <property type="entry name" value="Glu/Gly-bd"/>
</dbReference>
<proteinExistence type="predicted"/>
<dbReference type="AlphaFoldDB" id="R7T903"/>
<evidence type="ECO:0000256" key="3">
    <source>
        <dbReference type="ARBA" id="ARBA00022475"/>
    </source>
</evidence>
<keyword evidence="3" id="KW-1003">Cell membrane</keyword>
<keyword evidence="8" id="KW-0675">Receptor</keyword>
<evidence type="ECO:0000313" key="19">
    <source>
        <dbReference type="Proteomes" id="UP000014760"/>
    </source>
</evidence>
<dbReference type="EnsemblMetazoa" id="CapteT92293">
    <property type="protein sequence ID" value="CapteP92293"/>
    <property type="gene ID" value="CapteG92293"/>
</dbReference>
<reference evidence="19" key="1">
    <citation type="submission" date="2012-12" db="EMBL/GenBank/DDBJ databases">
        <authorList>
            <person name="Hellsten U."/>
            <person name="Grimwood J."/>
            <person name="Chapman J.A."/>
            <person name="Shapiro H."/>
            <person name="Aerts A."/>
            <person name="Otillar R.P."/>
            <person name="Terry A.Y."/>
            <person name="Boore J.L."/>
            <person name="Simakov O."/>
            <person name="Marletaz F."/>
            <person name="Cho S.-J."/>
            <person name="Edsinger-Gonzales E."/>
            <person name="Havlak P."/>
            <person name="Kuo D.-H."/>
            <person name="Larsson T."/>
            <person name="Lv J."/>
            <person name="Arendt D."/>
            <person name="Savage R."/>
            <person name="Osoegawa K."/>
            <person name="de Jong P."/>
            <person name="Lindberg D.R."/>
            <person name="Seaver E.C."/>
            <person name="Weisblat D.A."/>
            <person name="Putnam N.H."/>
            <person name="Grigoriev I.V."/>
            <person name="Rokhsar D.S."/>
        </authorList>
    </citation>
    <scope>NUCLEOTIDE SEQUENCE</scope>
    <source>
        <strain evidence="19">I ESC-2004</strain>
    </source>
</reference>
<evidence type="ECO:0000259" key="15">
    <source>
        <dbReference type="SMART" id="SM00079"/>
    </source>
</evidence>
<dbReference type="OMA" id="FGSHMSE"/>
<feature type="transmembrane region" description="Helical" evidence="14">
    <location>
        <begin position="174"/>
        <end position="191"/>
    </location>
</feature>
<feature type="binding site" evidence="12">
    <location>
        <position position="97"/>
    </location>
    <ligand>
        <name>L-glutamate</name>
        <dbReference type="ChEBI" id="CHEBI:29985"/>
    </ligand>
</feature>
<feature type="site" description="Interaction with the cone snail toxin Con-ikot-ikot" evidence="13">
    <location>
        <position position="346"/>
    </location>
</feature>
<feature type="site" description="Interaction with the cone snail toxin Con-ikot-ikot" evidence="13">
    <location>
        <position position="258"/>
    </location>
</feature>
<feature type="transmembrane region" description="Helical" evidence="14">
    <location>
        <begin position="128"/>
        <end position="154"/>
    </location>
</feature>